<evidence type="ECO:0000313" key="3">
    <source>
        <dbReference type="EMBL" id="RJS46637.1"/>
    </source>
</evidence>
<name>A0A3A5HFY0_9ACTN</name>
<dbReference type="AlphaFoldDB" id="A0A3A5HFY0"/>
<accession>A0A3A5HFY0</accession>
<sequence>MEPVIRIGVDPLLDLLAGSSCVGCRRPGRQLCPACATAVSGRARAVRPTPCPPGLAPCCAAGEYSGMLRALVLGHKEHHRLPLRAPLGSLLADAVLVLLAGDAIGPVVLVPVPSRPGSALRRGHDPTWDITRSAARELGRRGARASAHRLLRVGRVGDQRELDAAGRAANLRDAMSVDGPRLARLARRHERAVIVLCDDVLTTGSTAREAQRALAATGVGIAGVAVVAATRRRAPPHGETSGRLLSSMGRRV</sequence>
<dbReference type="SUPFAM" id="SSF53271">
    <property type="entry name" value="PRTase-like"/>
    <property type="match status" value="1"/>
</dbReference>
<dbReference type="PANTHER" id="PTHR47505:SF1">
    <property type="entry name" value="DNA UTILIZATION PROTEIN YHGH"/>
    <property type="match status" value="1"/>
</dbReference>
<dbReference type="InterPro" id="IPR000836">
    <property type="entry name" value="PRTase_dom"/>
</dbReference>
<organism evidence="3 4">
    <name type="scientific">Nocardioides cavernaquae</name>
    <dbReference type="NCBI Taxonomy" id="2321396"/>
    <lineage>
        <taxon>Bacteria</taxon>
        <taxon>Bacillati</taxon>
        <taxon>Actinomycetota</taxon>
        <taxon>Actinomycetes</taxon>
        <taxon>Propionibacteriales</taxon>
        <taxon>Nocardioidaceae</taxon>
        <taxon>Nocardioides</taxon>
    </lineage>
</organism>
<dbReference type="OrthoDB" id="5244859at2"/>
<gene>
    <name evidence="3" type="ORF">D4739_10690</name>
</gene>
<feature type="region of interest" description="Disordered" evidence="2">
    <location>
        <begin position="233"/>
        <end position="252"/>
    </location>
</feature>
<evidence type="ECO:0000256" key="1">
    <source>
        <dbReference type="ARBA" id="ARBA00008007"/>
    </source>
</evidence>
<dbReference type="Gene3D" id="3.40.50.2020">
    <property type="match status" value="1"/>
</dbReference>
<comment type="caution">
    <text evidence="3">The sequence shown here is derived from an EMBL/GenBank/DDBJ whole genome shotgun (WGS) entry which is preliminary data.</text>
</comment>
<comment type="similarity">
    <text evidence="1">Belongs to the ComF/GntX family.</text>
</comment>
<dbReference type="CDD" id="cd06223">
    <property type="entry name" value="PRTases_typeI"/>
    <property type="match status" value="1"/>
</dbReference>
<dbReference type="InterPro" id="IPR029057">
    <property type="entry name" value="PRTase-like"/>
</dbReference>
<keyword evidence="4" id="KW-1185">Reference proteome</keyword>
<proteinExistence type="inferred from homology"/>
<dbReference type="EMBL" id="QYRP01000002">
    <property type="protein sequence ID" value="RJS46637.1"/>
    <property type="molecule type" value="Genomic_DNA"/>
</dbReference>
<reference evidence="4" key="1">
    <citation type="submission" date="2018-09" db="EMBL/GenBank/DDBJ databases">
        <authorList>
            <person name="Zhu H."/>
        </authorList>
    </citation>
    <scope>NUCLEOTIDE SEQUENCE [LARGE SCALE GENOMIC DNA]</scope>
    <source>
        <strain evidence="4">K1W22B-1</strain>
    </source>
</reference>
<evidence type="ECO:0000256" key="2">
    <source>
        <dbReference type="SAM" id="MobiDB-lite"/>
    </source>
</evidence>
<evidence type="ECO:0000313" key="4">
    <source>
        <dbReference type="Proteomes" id="UP000276542"/>
    </source>
</evidence>
<dbReference type="Proteomes" id="UP000276542">
    <property type="component" value="Unassembled WGS sequence"/>
</dbReference>
<dbReference type="PANTHER" id="PTHR47505">
    <property type="entry name" value="DNA UTILIZATION PROTEIN YHGH"/>
    <property type="match status" value="1"/>
</dbReference>
<protein>
    <submittedName>
        <fullName evidence="3">ComF family protein</fullName>
    </submittedName>
</protein>
<dbReference type="InterPro" id="IPR051910">
    <property type="entry name" value="ComF/GntX_DNA_util-trans"/>
</dbReference>